<evidence type="ECO:0000256" key="1">
    <source>
        <dbReference type="SAM" id="MobiDB-lite"/>
    </source>
</evidence>
<name>A0A5A7Q7F6_STRAF</name>
<dbReference type="OrthoDB" id="2006955at2759"/>
<organism evidence="2 3">
    <name type="scientific">Striga asiatica</name>
    <name type="common">Asiatic witchweed</name>
    <name type="synonym">Buchnera asiatica</name>
    <dbReference type="NCBI Taxonomy" id="4170"/>
    <lineage>
        <taxon>Eukaryota</taxon>
        <taxon>Viridiplantae</taxon>
        <taxon>Streptophyta</taxon>
        <taxon>Embryophyta</taxon>
        <taxon>Tracheophyta</taxon>
        <taxon>Spermatophyta</taxon>
        <taxon>Magnoliopsida</taxon>
        <taxon>eudicotyledons</taxon>
        <taxon>Gunneridae</taxon>
        <taxon>Pentapetalae</taxon>
        <taxon>asterids</taxon>
        <taxon>lamiids</taxon>
        <taxon>Lamiales</taxon>
        <taxon>Orobanchaceae</taxon>
        <taxon>Buchnereae</taxon>
        <taxon>Striga</taxon>
    </lineage>
</organism>
<dbReference type="Proteomes" id="UP000325081">
    <property type="component" value="Unassembled WGS sequence"/>
</dbReference>
<reference evidence="3" key="1">
    <citation type="journal article" date="2019" name="Curr. Biol.">
        <title>Genome Sequence of Striga asiatica Provides Insight into the Evolution of Plant Parasitism.</title>
        <authorList>
            <person name="Yoshida S."/>
            <person name="Kim S."/>
            <person name="Wafula E.K."/>
            <person name="Tanskanen J."/>
            <person name="Kim Y.M."/>
            <person name="Honaas L."/>
            <person name="Yang Z."/>
            <person name="Spallek T."/>
            <person name="Conn C.E."/>
            <person name="Ichihashi Y."/>
            <person name="Cheong K."/>
            <person name="Cui S."/>
            <person name="Der J.P."/>
            <person name="Gundlach H."/>
            <person name="Jiao Y."/>
            <person name="Hori C."/>
            <person name="Ishida J.K."/>
            <person name="Kasahara H."/>
            <person name="Kiba T."/>
            <person name="Kim M.S."/>
            <person name="Koo N."/>
            <person name="Laohavisit A."/>
            <person name="Lee Y.H."/>
            <person name="Lumba S."/>
            <person name="McCourt P."/>
            <person name="Mortimer J.C."/>
            <person name="Mutuku J.M."/>
            <person name="Nomura T."/>
            <person name="Sasaki-Sekimoto Y."/>
            <person name="Seto Y."/>
            <person name="Wang Y."/>
            <person name="Wakatake T."/>
            <person name="Sakakibara H."/>
            <person name="Demura T."/>
            <person name="Yamaguchi S."/>
            <person name="Yoneyama K."/>
            <person name="Manabe R.I."/>
            <person name="Nelson D.C."/>
            <person name="Schulman A.H."/>
            <person name="Timko M.P."/>
            <person name="dePamphilis C.W."/>
            <person name="Choi D."/>
            <person name="Shirasu K."/>
        </authorList>
    </citation>
    <scope>NUCLEOTIDE SEQUENCE [LARGE SCALE GENOMIC DNA]</scope>
    <source>
        <strain evidence="3">cv. UVA1</strain>
    </source>
</reference>
<sequence>MLGIVYARSFQVAALSPVQCAVYLPEPTKVDLLSTNGLLPVTPNLAKIRDPITFYEDLGLQSPYHIPQRPLCINSNTETFLSKKRLHQSSIKSIVLLTKRPIRHRRWPANEARVLLHDQLRRGPGKEIQVKHSSDHLVCNPIPCIHNIHPIAIEQQDSMSQPTRRSEIHVERVGPIQVEIHGGAGDVGVPEGECLVVLQLEGALRVLPDAVEVGGPRRQRGGELEVLILEYEVGGGIAAEGRGVEYGFAGGAAADGESKRRGVVEGEEQVRARERDLRRRWVEEGGAEAAAAGENVVGDFPAPLAGVSDSDSQTEGFAYN</sequence>
<feature type="compositionally biased region" description="Polar residues" evidence="1">
    <location>
        <begin position="309"/>
        <end position="320"/>
    </location>
</feature>
<proteinExistence type="predicted"/>
<gene>
    <name evidence="2" type="ORF">STAS_17675</name>
</gene>
<protein>
    <submittedName>
        <fullName evidence="2">RIMS-binding protein 3A</fullName>
    </submittedName>
</protein>
<keyword evidence="3" id="KW-1185">Reference proteome</keyword>
<accession>A0A5A7Q7F6</accession>
<feature type="region of interest" description="Disordered" evidence="1">
    <location>
        <begin position="292"/>
        <end position="320"/>
    </location>
</feature>
<dbReference type="EMBL" id="BKCP01006049">
    <property type="protein sequence ID" value="GER40974.1"/>
    <property type="molecule type" value="Genomic_DNA"/>
</dbReference>
<evidence type="ECO:0000313" key="3">
    <source>
        <dbReference type="Proteomes" id="UP000325081"/>
    </source>
</evidence>
<dbReference type="AlphaFoldDB" id="A0A5A7Q7F6"/>
<comment type="caution">
    <text evidence="2">The sequence shown here is derived from an EMBL/GenBank/DDBJ whole genome shotgun (WGS) entry which is preliminary data.</text>
</comment>
<evidence type="ECO:0000313" key="2">
    <source>
        <dbReference type="EMBL" id="GER40974.1"/>
    </source>
</evidence>